<accession>A0A517SVZ8</accession>
<dbReference type="OrthoDB" id="287918at2"/>
<dbReference type="EMBL" id="CP036272">
    <property type="protein sequence ID" value="QDT60317.1"/>
    <property type="molecule type" value="Genomic_DNA"/>
</dbReference>
<reference evidence="3 4" key="1">
    <citation type="submission" date="2019-02" db="EMBL/GenBank/DDBJ databases">
        <title>Deep-cultivation of Planctomycetes and their phenomic and genomic characterization uncovers novel biology.</title>
        <authorList>
            <person name="Wiegand S."/>
            <person name="Jogler M."/>
            <person name="Boedeker C."/>
            <person name="Pinto D."/>
            <person name="Vollmers J."/>
            <person name="Rivas-Marin E."/>
            <person name="Kohn T."/>
            <person name="Peeters S.H."/>
            <person name="Heuer A."/>
            <person name="Rast P."/>
            <person name="Oberbeckmann S."/>
            <person name="Bunk B."/>
            <person name="Jeske O."/>
            <person name="Meyerdierks A."/>
            <person name="Storesund J.E."/>
            <person name="Kallscheuer N."/>
            <person name="Luecker S."/>
            <person name="Lage O.M."/>
            <person name="Pohl T."/>
            <person name="Merkel B.J."/>
            <person name="Hornburger P."/>
            <person name="Mueller R.-W."/>
            <person name="Bruemmer F."/>
            <person name="Labrenz M."/>
            <person name="Spormann A.M."/>
            <person name="Op den Camp H."/>
            <person name="Overmann J."/>
            <person name="Amann R."/>
            <person name="Jetten M.S.M."/>
            <person name="Mascher T."/>
            <person name="Medema M.H."/>
            <person name="Devos D.P."/>
            <person name="Kaster A.-K."/>
            <person name="Ovreas L."/>
            <person name="Rohde M."/>
            <person name="Galperin M.Y."/>
            <person name="Jogler C."/>
        </authorList>
    </citation>
    <scope>NUCLEOTIDE SEQUENCE [LARGE SCALE GENOMIC DNA]</scope>
    <source>
        <strain evidence="3 4">SV_7m_r</strain>
    </source>
</reference>
<feature type="region of interest" description="Disordered" evidence="1">
    <location>
        <begin position="1"/>
        <end position="23"/>
    </location>
</feature>
<dbReference type="InterPro" id="IPR013096">
    <property type="entry name" value="Cupin_2"/>
</dbReference>
<organism evidence="3 4">
    <name type="scientific">Stieleria bergensis</name>
    <dbReference type="NCBI Taxonomy" id="2528025"/>
    <lineage>
        <taxon>Bacteria</taxon>
        <taxon>Pseudomonadati</taxon>
        <taxon>Planctomycetota</taxon>
        <taxon>Planctomycetia</taxon>
        <taxon>Pirellulales</taxon>
        <taxon>Pirellulaceae</taxon>
        <taxon>Stieleria</taxon>
    </lineage>
</organism>
<dbReference type="InterPro" id="IPR014710">
    <property type="entry name" value="RmlC-like_jellyroll"/>
</dbReference>
<sequence length="134" mass="14817">MNDSNRPDAEVQTSAPAGRQSPELIDLTALPGVPCPCGIARRALADRDDFPGTLHLTSISSDAKTHYHRQHSEVYVVLSCDEDAQIELDGQRHALRPKMTVVIPPNVRHRAIGNMEVLIISLPNFDPDDEHFDT</sequence>
<dbReference type="RefSeq" id="WP_145272843.1">
    <property type="nucleotide sequence ID" value="NZ_CP036272.1"/>
</dbReference>
<evidence type="ECO:0000313" key="4">
    <source>
        <dbReference type="Proteomes" id="UP000315003"/>
    </source>
</evidence>
<feature type="domain" description="Cupin type-2" evidence="2">
    <location>
        <begin position="62"/>
        <end position="112"/>
    </location>
</feature>
<evidence type="ECO:0000259" key="2">
    <source>
        <dbReference type="Pfam" id="PF07883"/>
    </source>
</evidence>
<dbReference type="Gene3D" id="2.60.120.10">
    <property type="entry name" value="Jelly Rolls"/>
    <property type="match status" value="1"/>
</dbReference>
<keyword evidence="4" id="KW-1185">Reference proteome</keyword>
<dbReference type="InterPro" id="IPR011051">
    <property type="entry name" value="RmlC_Cupin_sf"/>
</dbReference>
<evidence type="ECO:0000313" key="3">
    <source>
        <dbReference type="EMBL" id="QDT60317.1"/>
    </source>
</evidence>
<proteinExistence type="predicted"/>
<evidence type="ECO:0000256" key="1">
    <source>
        <dbReference type="SAM" id="MobiDB-lite"/>
    </source>
</evidence>
<dbReference type="AlphaFoldDB" id="A0A517SVZ8"/>
<name>A0A517SVZ8_9BACT</name>
<dbReference type="Pfam" id="PF07883">
    <property type="entry name" value="Cupin_2"/>
    <property type="match status" value="1"/>
</dbReference>
<dbReference type="SUPFAM" id="SSF51182">
    <property type="entry name" value="RmlC-like cupins"/>
    <property type="match status" value="1"/>
</dbReference>
<protein>
    <submittedName>
        <fullName evidence="3">Cupin domain protein</fullName>
    </submittedName>
</protein>
<gene>
    <name evidence="3" type="ORF">SV7mr_28370</name>
</gene>
<dbReference type="CDD" id="cd20295">
    <property type="entry name" value="cupin_Pac13-like"/>
    <property type="match status" value="1"/>
</dbReference>
<dbReference type="Proteomes" id="UP000315003">
    <property type="component" value="Chromosome"/>
</dbReference>